<feature type="region of interest" description="Disordered" evidence="1">
    <location>
        <begin position="296"/>
        <end position="356"/>
    </location>
</feature>
<name>A0A9P6HNT5_9AGAM</name>
<dbReference type="Proteomes" id="UP000736335">
    <property type="component" value="Unassembled WGS sequence"/>
</dbReference>
<dbReference type="GO" id="GO:0036286">
    <property type="term" value="C:eisosome filament"/>
    <property type="evidence" value="ECO:0007669"/>
    <property type="project" value="TreeGrafter"/>
</dbReference>
<dbReference type="PANTHER" id="PTHR31962:SF6">
    <property type="entry name" value="EISOSOME COMPONENT PIL1-DOMAIN-CONTAINING PROTEIN"/>
    <property type="match status" value="1"/>
</dbReference>
<accession>A0A9P6HNT5</accession>
<dbReference type="GO" id="GO:0070941">
    <property type="term" value="P:eisosome assembly"/>
    <property type="evidence" value="ECO:0007669"/>
    <property type="project" value="TreeGrafter"/>
</dbReference>
<dbReference type="EMBL" id="WIUZ02000001">
    <property type="protein sequence ID" value="KAF9791953.1"/>
    <property type="molecule type" value="Genomic_DNA"/>
</dbReference>
<dbReference type="AlphaFoldDB" id="A0A9P6HNT5"/>
<gene>
    <name evidence="2" type="ORF">BJ322DRAFT_4722</name>
</gene>
<protein>
    <submittedName>
        <fullName evidence="2">Uncharacterized protein</fullName>
    </submittedName>
</protein>
<proteinExistence type="predicted"/>
<evidence type="ECO:0000313" key="2">
    <source>
        <dbReference type="EMBL" id="KAF9791953.1"/>
    </source>
</evidence>
<dbReference type="InterPro" id="IPR028245">
    <property type="entry name" value="PIL1/LSP1"/>
</dbReference>
<feature type="compositionally biased region" description="Polar residues" evidence="1">
    <location>
        <begin position="312"/>
        <end position="325"/>
    </location>
</feature>
<comment type="caution">
    <text evidence="2">The sequence shown here is derived from an EMBL/GenBank/DDBJ whole genome shotgun (WGS) entry which is preliminary data.</text>
</comment>
<sequence length="401" mass="44252">MFKAAATKLAHNSTIPALAGNSDLKPLQEIIATQKRVLQSLQRLSTDVNKSTEALRTWAKGEGGDLDDTISACSTLLNHWATSLTSFASHFARIRECVKTVRTKEEALDDMQCRRKSVASKAEVTEKRLSKMGFDNKNFQQQTDVLTVLRAHIRVLDVKILNEEATLGDWKRVKVREWMGVLLGGLLECSEKGTVVAEYGRAIVGYVSTQKTQPGHPRALYYSHSHVGSLVGKAERELINVSFTSELGDELQQPPNEDPFNGSPERPPPYTSQLGQSMETHMPQFYAPFTLSNNSPINPFEPNDFGEYSPHPHSQTYAPGQQTYLPTPDQLSPVSPTSTRSRFTSFQEGSMSTHSHRRLLSQSSISSGFGSIPTYTPLNPIASSSPLLSQISHLHLTTPGS</sequence>
<dbReference type="OrthoDB" id="5599269at2759"/>
<dbReference type="Pfam" id="PF13805">
    <property type="entry name" value="Pil1"/>
    <property type="match status" value="1"/>
</dbReference>
<dbReference type="PANTHER" id="PTHR31962">
    <property type="entry name" value="SPHINGOLIPID LONG CHAIN BASE-RESPONSIVE PROTEIN PIL1"/>
    <property type="match status" value="1"/>
</dbReference>
<evidence type="ECO:0000313" key="3">
    <source>
        <dbReference type="Proteomes" id="UP000736335"/>
    </source>
</evidence>
<dbReference type="GO" id="GO:0005886">
    <property type="term" value="C:plasma membrane"/>
    <property type="evidence" value="ECO:0007669"/>
    <property type="project" value="TreeGrafter"/>
</dbReference>
<dbReference type="InterPro" id="IPR027267">
    <property type="entry name" value="AH/BAR_dom_sf"/>
</dbReference>
<evidence type="ECO:0000256" key="1">
    <source>
        <dbReference type="SAM" id="MobiDB-lite"/>
    </source>
</evidence>
<dbReference type="GO" id="GO:0008289">
    <property type="term" value="F:lipid binding"/>
    <property type="evidence" value="ECO:0007669"/>
    <property type="project" value="TreeGrafter"/>
</dbReference>
<organism evidence="2 3">
    <name type="scientific">Thelephora terrestris</name>
    <dbReference type="NCBI Taxonomy" id="56493"/>
    <lineage>
        <taxon>Eukaryota</taxon>
        <taxon>Fungi</taxon>
        <taxon>Dikarya</taxon>
        <taxon>Basidiomycota</taxon>
        <taxon>Agaricomycotina</taxon>
        <taxon>Agaricomycetes</taxon>
        <taxon>Thelephorales</taxon>
        <taxon>Thelephoraceae</taxon>
        <taxon>Thelephora</taxon>
    </lineage>
</organism>
<feature type="compositionally biased region" description="Low complexity" evidence="1">
    <location>
        <begin position="332"/>
        <end position="346"/>
    </location>
</feature>
<keyword evidence="3" id="KW-1185">Reference proteome</keyword>
<dbReference type="Gene3D" id="1.20.1270.60">
    <property type="entry name" value="Arfaptin homology (AH) domain/BAR domain"/>
    <property type="match status" value="1"/>
</dbReference>
<dbReference type="GO" id="GO:0006897">
    <property type="term" value="P:endocytosis"/>
    <property type="evidence" value="ECO:0007669"/>
    <property type="project" value="TreeGrafter"/>
</dbReference>
<reference evidence="2" key="1">
    <citation type="journal article" date="2020" name="Nat. Commun.">
        <title>Large-scale genome sequencing of mycorrhizal fungi provides insights into the early evolution of symbiotic traits.</title>
        <authorList>
            <person name="Miyauchi S."/>
            <person name="Kiss E."/>
            <person name="Kuo A."/>
            <person name="Drula E."/>
            <person name="Kohler A."/>
            <person name="Sanchez-Garcia M."/>
            <person name="Morin E."/>
            <person name="Andreopoulos B."/>
            <person name="Barry K.W."/>
            <person name="Bonito G."/>
            <person name="Buee M."/>
            <person name="Carver A."/>
            <person name="Chen C."/>
            <person name="Cichocki N."/>
            <person name="Clum A."/>
            <person name="Culley D."/>
            <person name="Crous P.W."/>
            <person name="Fauchery L."/>
            <person name="Girlanda M."/>
            <person name="Hayes R.D."/>
            <person name="Keri Z."/>
            <person name="LaButti K."/>
            <person name="Lipzen A."/>
            <person name="Lombard V."/>
            <person name="Magnuson J."/>
            <person name="Maillard F."/>
            <person name="Murat C."/>
            <person name="Nolan M."/>
            <person name="Ohm R.A."/>
            <person name="Pangilinan J."/>
            <person name="Pereira M.F."/>
            <person name="Perotto S."/>
            <person name="Peter M."/>
            <person name="Pfister S."/>
            <person name="Riley R."/>
            <person name="Sitrit Y."/>
            <person name="Stielow J.B."/>
            <person name="Szollosi G."/>
            <person name="Zifcakova L."/>
            <person name="Stursova M."/>
            <person name="Spatafora J.W."/>
            <person name="Tedersoo L."/>
            <person name="Vaario L.M."/>
            <person name="Yamada A."/>
            <person name="Yan M."/>
            <person name="Wang P."/>
            <person name="Xu J."/>
            <person name="Bruns T."/>
            <person name="Baldrian P."/>
            <person name="Vilgalys R."/>
            <person name="Dunand C."/>
            <person name="Henrissat B."/>
            <person name="Grigoriev I.V."/>
            <person name="Hibbett D."/>
            <person name="Nagy L.G."/>
            <person name="Martin F.M."/>
        </authorList>
    </citation>
    <scope>NUCLEOTIDE SEQUENCE</scope>
    <source>
        <strain evidence="2">UH-Tt-Lm1</strain>
    </source>
</reference>
<reference evidence="2" key="2">
    <citation type="submission" date="2020-11" db="EMBL/GenBank/DDBJ databases">
        <authorList>
            <consortium name="DOE Joint Genome Institute"/>
            <person name="Kuo A."/>
            <person name="Miyauchi S."/>
            <person name="Kiss E."/>
            <person name="Drula E."/>
            <person name="Kohler A."/>
            <person name="Sanchez-Garcia M."/>
            <person name="Andreopoulos B."/>
            <person name="Barry K.W."/>
            <person name="Bonito G."/>
            <person name="Buee M."/>
            <person name="Carver A."/>
            <person name="Chen C."/>
            <person name="Cichocki N."/>
            <person name="Clum A."/>
            <person name="Culley D."/>
            <person name="Crous P.W."/>
            <person name="Fauchery L."/>
            <person name="Girlanda M."/>
            <person name="Hayes R."/>
            <person name="Keri Z."/>
            <person name="Labutti K."/>
            <person name="Lipzen A."/>
            <person name="Lombard V."/>
            <person name="Magnuson J."/>
            <person name="Maillard F."/>
            <person name="Morin E."/>
            <person name="Murat C."/>
            <person name="Nolan M."/>
            <person name="Ohm R."/>
            <person name="Pangilinan J."/>
            <person name="Pereira M."/>
            <person name="Perotto S."/>
            <person name="Peter M."/>
            <person name="Riley R."/>
            <person name="Sitrit Y."/>
            <person name="Stielow B."/>
            <person name="Szollosi G."/>
            <person name="Zifcakova L."/>
            <person name="Stursova M."/>
            <person name="Spatafora J.W."/>
            <person name="Tedersoo L."/>
            <person name="Vaario L.-M."/>
            <person name="Yamada A."/>
            <person name="Yan M."/>
            <person name="Wang P."/>
            <person name="Xu J."/>
            <person name="Bruns T."/>
            <person name="Baldrian P."/>
            <person name="Vilgalys R."/>
            <person name="Henrissat B."/>
            <person name="Grigoriev I.V."/>
            <person name="Hibbett D."/>
            <person name="Nagy L.G."/>
            <person name="Martin F.M."/>
        </authorList>
    </citation>
    <scope>NUCLEOTIDE SEQUENCE</scope>
    <source>
        <strain evidence="2">UH-Tt-Lm1</strain>
    </source>
</reference>
<feature type="region of interest" description="Disordered" evidence="1">
    <location>
        <begin position="246"/>
        <end position="276"/>
    </location>
</feature>